<evidence type="ECO:0000313" key="3">
    <source>
        <dbReference type="Proteomes" id="UP000663866"/>
    </source>
</evidence>
<gene>
    <name evidence="2" type="ORF">OVN521_LOCUS6168</name>
</gene>
<evidence type="ECO:0000256" key="1">
    <source>
        <dbReference type="SAM" id="Phobius"/>
    </source>
</evidence>
<name>A0A819DKY1_9BILA</name>
<proteinExistence type="predicted"/>
<keyword evidence="1" id="KW-1133">Transmembrane helix</keyword>
<feature type="transmembrane region" description="Helical" evidence="1">
    <location>
        <begin position="36"/>
        <end position="64"/>
    </location>
</feature>
<dbReference type="Proteomes" id="UP000663866">
    <property type="component" value="Unassembled WGS sequence"/>
</dbReference>
<sequence length="105" mass="12229">MKNSDMMIDLVNFNTSSNPFLIVDYEQRFEIFFNSFIFFAILNCTALLVLLIITCFVMCLWFSMLLCCQDSAGILGDLQDNMDEMKREQNDLDSVRKNSRTNTNK</sequence>
<organism evidence="2 3">
    <name type="scientific">Rotaria magnacalcarata</name>
    <dbReference type="NCBI Taxonomy" id="392030"/>
    <lineage>
        <taxon>Eukaryota</taxon>
        <taxon>Metazoa</taxon>
        <taxon>Spiralia</taxon>
        <taxon>Gnathifera</taxon>
        <taxon>Rotifera</taxon>
        <taxon>Eurotatoria</taxon>
        <taxon>Bdelloidea</taxon>
        <taxon>Philodinida</taxon>
        <taxon>Philodinidae</taxon>
        <taxon>Rotaria</taxon>
    </lineage>
</organism>
<keyword evidence="1" id="KW-0472">Membrane</keyword>
<protein>
    <submittedName>
        <fullName evidence="2">Uncharacterized protein</fullName>
    </submittedName>
</protein>
<comment type="caution">
    <text evidence="2">The sequence shown here is derived from an EMBL/GenBank/DDBJ whole genome shotgun (WGS) entry which is preliminary data.</text>
</comment>
<keyword evidence="1" id="KW-0812">Transmembrane</keyword>
<evidence type="ECO:0000313" key="2">
    <source>
        <dbReference type="EMBL" id="CAF3839526.1"/>
    </source>
</evidence>
<dbReference type="EMBL" id="CAJOBG010000638">
    <property type="protein sequence ID" value="CAF3839526.1"/>
    <property type="molecule type" value="Genomic_DNA"/>
</dbReference>
<dbReference type="AlphaFoldDB" id="A0A819DKY1"/>
<accession>A0A819DKY1</accession>
<reference evidence="2" key="1">
    <citation type="submission" date="2021-02" db="EMBL/GenBank/DDBJ databases">
        <authorList>
            <person name="Nowell W R."/>
        </authorList>
    </citation>
    <scope>NUCLEOTIDE SEQUENCE</scope>
</reference>
<keyword evidence="3" id="KW-1185">Reference proteome</keyword>